<dbReference type="SMART" id="SM00804">
    <property type="entry name" value="TAP_C"/>
    <property type="match status" value="1"/>
</dbReference>
<organism evidence="12 13">
    <name type="scientific">Biomphalaria glabrata</name>
    <name type="common">Bloodfluke planorb</name>
    <name type="synonym">Freshwater snail</name>
    <dbReference type="NCBI Taxonomy" id="6526"/>
    <lineage>
        <taxon>Eukaryota</taxon>
        <taxon>Metazoa</taxon>
        <taxon>Spiralia</taxon>
        <taxon>Lophotrochozoa</taxon>
        <taxon>Mollusca</taxon>
        <taxon>Gastropoda</taxon>
        <taxon>Heterobranchia</taxon>
        <taxon>Euthyneura</taxon>
        <taxon>Panpulmonata</taxon>
        <taxon>Hygrophila</taxon>
        <taxon>Lymnaeoidea</taxon>
        <taxon>Planorbidae</taxon>
        <taxon>Biomphalaria</taxon>
    </lineage>
</organism>
<evidence type="ECO:0000256" key="6">
    <source>
        <dbReference type="ARBA" id="ARBA00022816"/>
    </source>
</evidence>
<dbReference type="InterPro" id="IPR035979">
    <property type="entry name" value="RBD_domain_sf"/>
</dbReference>
<evidence type="ECO:0000313" key="13">
    <source>
        <dbReference type="RefSeq" id="XP_055880571.1"/>
    </source>
</evidence>
<dbReference type="InterPro" id="IPR018222">
    <property type="entry name" value="Nuclear_transport_factor_2_euk"/>
</dbReference>
<feature type="region of interest" description="Disordered" evidence="9">
    <location>
        <begin position="92"/>
        <end position="115"/>
    </location>
</feature>
<dbReference type="AlphaFoldDB" id="A0A9W3A066"/>
<evidence type="ECO:0000256" key="3">
    <source>
        <dbReference type="ARBA" id="ARBA00022448"/>
    </source>
</evidence>
<protein>
    <submittedName>
        <fullName evidence="13">Nuclear RNA export factor 1-like isoform X1</fullName>
    </submittedName>
</protein>
<dbReference type="SUPFAM" id="SSF54427">
    <property type="entry name" value="NTF2-like"/>
    <property type="match status" value="1"/>
</dbReference>
<dbReference type="InterPro" id="IPR002075">
    <property type="entry name" value="NTF2_dom"/>
</dbReference>
<dbReference type="GO" id="GO:0005737">
    <property type="term" value="C:cytoplasm"/>
    <property type="evidence" value="ECO:0007669"/>
    <property type="project" value="InterPro"/>
</dbReference>
<keyword evidence="4" id="KW-0433">Leucine-rich repeat</keyword>
<evidence type="ECO:0000259" key="11">
    <source>
        <dbReference type="PROSITE" id="PS51281"/>
    </source>
</evidence>
<feature type="compositionally biased region" description="Polar residues" evidence="9">
    <location>
        <begin position="570"/>
        <end position="582"/>
    </location>
</feature>
<keyword evidence="5" id="KW-0677">Repeat</keyword>
<feature type="domain" description="NTF2" evidence="10">
    <location>
        <begin position="391"/>
        <end position="543"/>
    </location>
</feature>
<dbReference type="PANTHER" id="PTHR10662">
    <property type="entry name" value="NUCLEAR RNA EXPORT FACTOR"/>
    <property type="match status" value="1"/>
</dbReference>
<dbReference type="GO" id="GO:0005635">
    <property type="term" value="C:nuclear envelope"/>
    <property type="evidence" value="ECO:0007669"/>
    <property type="project" value="UniProtKB-ARBA"/>
</dbReference>
<dbReference type="Gene3D" id="3.10.450.50">
    <property type="match status" value="1"/>
</dbReference>
<dbReference type="InterPro" id="IPR015245">
    <property type="entry name" value="Tap_RNA-bd"/>
</dbReference>
<dbReference type="PROSITE" id="PS51450">
    <property type="entry name" value="LRR"/>
    <property type="match status" value="1"/>
</dbReference>
<dbReference type="Gene3D" id="1.10.8.10">
    <property type="entry name" value="DNA helicase RuvA subunit, C-terminal domain"/>
    <property type="match status" value="1"/>
</dbReference>
<dbReference type="InterPro" id="IPR030217">
    <property type="entry name" value="NXF_fam"/>
</dbReference>
<dbReference type="InterPro" id="IPR001611">
    <property type="entry name" value="Leu-rich_rpt"/>
</dbReference>
<dbReference type="CDD" id="cd14342">
    <property type="entry name" value="UBA_TAP-C"/>
    <property type="match status" value="1"/>
</dbReference>
<dbReference type="Gene3D" id="3.80.10.10">
    <property type="entry name" value="Ribonuclease Inhibitor"/>
    <property type="match status" value="1"/>
</dbReference>
<evidence type="ECO:0000259" key="10">
    <source>
        <dbReference type="PROSITE" id="PS50177"/>
    </source>
</evidence>
<dbReference type="Pfam" id="PF22602">
    <property type="entry name" value="NXF_NTF2"/>
    <property type="match status" value="1"/>
</dbReference>
<dbReference type="InterPro" id="IPR012677">
    <property type="entry name" value="Nucleotide-bd_a/b_plait_sf"/>
</dbReference>
<dbReference type="Proteomes" id="UP001165740">
    <property type="component" value="Chromosome 3"/>
</dbReference>
<dbReference type="GO" id="GO:0005654">
    <property type="term" value="C:nucleoplasm"/>
    <property type="evidence" value="ECO:0007669"/>
    <property type="project" value="UniProtKB-SubCell"/>
</dbReference>
<feature type="region of interest" description="Disordered" evidence="9">
    <location>
        <begin position="1"/>
        <end position="57"/>
    </location>
</feature>
<sequence length="636" mass="71282">MSYNRKNDNFSVVTRRDGTRSFRGGHDDRWNNHQGSNANRGQSRGGRGNRGGRRGGFRHFNAQSARFRNRPGNANLDEDGDIAMSGEFNRANNLNSHTKSRGSHSSFRGRNNATRKVPPKDAWFKIMVPFGATMSENELVDMIKSNINGPFEPIQYSVDDRSKRVYFFIKGLDSADALRSISRRITKSDGHKLVFHVTNTSCPLDNTIDDNCIHKLTLRLSERYDSSTQLLNLSEFHADDELKKDNIYLPLNRATTMAAITKIIAQHTPELVGLDVSRNKLLSLGHMTDLVKVTPNVCCLNLGNNQLRSLDELTKLKGWQNIVEIILKGNDLCQNFSNQETYLSAVRKTFPKVLKLDGTDYPPPITFDLDNDLVLPPTKDSHFGNDDVKNLVVTFIKEYYSIYDSDRRKDLMPAYHDNAQFSLFAVKNPILDRQASLSSYVDDSRNLRVIGHYDSDKLSKKIKTGQLQVISCLESLPKTTHDLNSFKVDVTFASPSMLSFVLQGVFKENETRSDKAVFRFFSRSFVTVPSGPGMVITNDLLTISNASIAQSKAFKVAAPTPSSSPASSTQSVPGAQSSSIQSPEQLQMIERFMADSKMNAAYSLQCLQANDWDYNKAGLIFTDLKNQGRIPPEAFL</sequence>
<dbReference type="FunFam" id="3.80.10.10:FF:000384">
    <property type="entry name" value="Nuclear RNA export factor 1"/>
    <property type="match status" value="1"/>
</dbReference>
<keyword evidence="12" id="KW-1185">Reference proteome</keyword>
<dbReference type="Pfam" id="PF09162">
    <property type="entry name" value="Tap-RNA_bind"/>
    <property type="match status" value="1"/>
</dbReference>
<feature type="compositionally biased region" description="Polar residues" evidence="9">
    <location>
        <begin position="92"/>
        <end position="114"/>
    </location>
</feature>
<gene>
    <name evidence="13" type="primary">LOC106078153</name>
</gene>
<dbReference type="PANTHER" id="PTHR10662:SF22">
    <property type="entry name" value="NUCLEAR RNA EXPORT FACTOR 1"/>
    <property type="match status" value="1"/>
</dbReference>
<keyword evidence="3" id="KW-0813">Transport</keyword>
<evidence type="ECO:0000256" key="2">
    <source>
        <dbReference type="ARBA" id="ARBA00009285"/>
    </source>
</evidence>
<feature type="compositionally biased region" description="Low complexity" evidence="9">
    <location>
        <begin position="559"/>
        <end position="569"/>
    </location>
</feature>
<feature type="region of interest" description="Disordered" evidence="9">
    <location>
        <begin position="559"/>
        <end position="582"/>
    </location>
</feature>
<evidence type="ECO:0000256" key="4">
    <source>
        <dbReference type="ARBA" id="ARBA00022614"/>
    </source>
</evidence>
<evidence type="ECO:0000256" key="8">
    <source>
        <dbReference type="ARBA" id="ARBA00023242"/>
    </source>
</evidence>
<dbReference type="SUPFAM" id="SSF54928">
    <property type="entry name" value="RNA-binding domain, RBD"/>
    <property type="match status" value="1"/>
</dbReference>
<evidence type="ECO:0000256" key="1">
    <source>
        <dbReference type="ARBA" id="ARBA00004642"/>
    </source>
</evidence>
<dbReference type="InterPro" id="IPR032675">
    <property type="entry name" value="LRR_dom_sf"/>
</dbReference>
<keyword evidence="6" id="KW-0509">mRNA transport</keyword>
<dbReference type="GeneID" id="106078153"/>
<evidence type="ECO:0000256" key="9">
    <source>
        <dbReference type="SAM" id="MobiDB-lite"/>
    </source>
</evidence>
<dbReference type="Pfam" id="PF03943">
    <property type="entry name" value="TAP_C"/>
    <property type="match status" value="1"/>
</dbReference>
<dbReference type="SUPFAM" id="SSF46934">
    <property type="entry name" value="UBA-like"/>
    <property type="match status" value="1"/>
</dbReference>
<comment type="subcellular location">
    <subcellularLocation>
        <location evidence="1">Nucleus</location>
        <location evidence="1">Nucleoplasm</location>
    </subcellularLocation>
</comment>
<feature type="domain" description="TAP-C" evidence="11">
    <location>
        <begin position="583"/>
        <end position="636"/>
    </location>
</feature>
<dbReference type="FunFam" id="1.10.8.10:FF:000018">
    <property type="entry name" value="Nuclear RNA export factor 1"/>
    <property type="match status" value="1"/>
</dbReference>
<reference evidence="13" key="1">
    <citation type="submission" date="2025-08" db="UniProtKB">
        <authorList>
            <consortium name="RefSeq"/>
        </authorList>
    </citation>
    <scope>IDENTIFICATION</scope>
</reference>
<evidence type="ECO:0000313" key="12">
    <source>
        <dbReference type="Proteomes" id="UP001165740"/>
    </source>
</evidence>
<dbReference type="InterPro" id="IPR057125">
    <property type="entry name" value="NXF1/2/3/5-like_LRR"/>
</dbReference>
<dbReference type="SUPFAM" id="SSF52058">
    <property type="entry name" value="L domain-like"/>
    <property type="match status" value="1"/>
</dbReference>
<comment type="similarity">
    <text evidence="2">Belongs to the NXF family.</text>
</comment>
<accession>A0A9W3A066</accession>
<evidence type="ECO:0000256" key="5">
    <source>
        <dbReference type="ARBA" id="ARBA00022737"/>
    </source>
</evidence>
<feature type="compositionally biased region" description="Basic and acidic residues" evidence="9">
    <location>
        <begin position="1"/>
        <end position="31"/>
    </location>
</feature>
<feature type="region of interest" description="Disordered" evidence="9">
    <location>
        <begin position="62"/>
        <end position="81"/>
    </location>
</feature>
<dbReference type="InterPro" id="IPR005637">
    <property type="entry name" value="TAP_C_dom"/>
</dbReference>
<dbReference type="OrthoDB" id="25872at2759"/>
<dbReference type="PROSITE" id="PS51281">
    <property type="entry name" value="TAP_C"/>
    <property type="match status" value="1"/>
</dbReference>
<dbReference type="Gene3D" id="3.30.70.330">
    <property type="match status" value="1"/>
</dbReference>
<dbReference type="InterPro" id="IPR032710">
    <property type="entry name" value="NTF2-like_dom_sf"/>
</dbReference>
<dbReference type="InterPro" id="IPR009060">
    <property type="entry name" value="UBA-like_sf"/>
</dbReference>
<keyword evidence="7" id="KW-0694">RNA-binding</keyword>
<dbReference type="GO" id="GO:0003723">
    <property type="term" value="F:RNA binding"/>
    <property type="evidence" value="ECO:0007669"/>
    <property type="project" value="UniProtKB-KW"/>
</dbReference>
<proteinExistence type="inferred from homology"/>
<name>A0A9W3A066_BIOGL</name>
<keyword evidence="8" id="KW-0539">Nucleus</keyword>
<dbReference type="GO" id="GO:0016973">
    <property type="term" value="P:poly(A)+ mRNA export from nucleus"/>
    <property type="evidence" value="ECO:0007669"/>
    <property type="project" value="TreeGrafter"/>
</dbReference>
<dbReference type="PROSITE" id="PS50177">
    <property type="entry name" value="NTF2_DOMAIN"/>
    <property type="match status" value="1"/>
</dbReference>
<dbReference type="FunFam" id="3.10.450.50:FF:000004">
    <property type="entry name" value="Nuclear RNA export factor 1"/>
    <property type="match status" value="1"/>
</dbReference>
<dbReference type="OMA" id="YGGHEAW"/>
<evidence type="ECO:0000256" key="7">
    <source>
        <dbReference type="ARBA" id="ARBA00022884"/>
    </source>
</evidence>
<dbReference type="RefSeq" id="XP_055880571.1">
    <property type="nucleotide sequence ID" value="XM_056024596.1"/>
</dbReference>
<dbReference type="Pfam" id="PF24048">
    <property type="entry name" value="LRR_NXF1-5"/>
    <property type="match status" value="1"/>
</dbReference>